<dbReference type="RefSeq" id="WP_030508502.1">
    <property type="nucleotide sequence ID" value="NZ_CP192071.1"/>
</dbReference>
<name>A0A1N6T2D2_9ACTN</name>
<organism evidence="1 2">
    <name type="scientific">Microbispora rosea</name>
    <dbReference type="NCBI Taxonomy" id="58117"/>
    <lineage>
        <taxon>Bacteria</taxon>
        <taxon>Bacillati</taxon>
        <taxon>Actinomycetota</taxon>
        <taxon>Actinomycetes</taxon>
        <taxon>Streptosporangiales</taxon>
        <taxon>Streptosporangiaceae</taxon>
        <taxon>Microbispora</taxon>
    </lineage>
</organism>
<evidence type="ECO:0000313" key="2">
    <source>
        <dbReference type="Proteomes" id="UP000186096"/>
    </source>
</evidence>
<dbReference type="AlphaFoldDB" id="A0A1N6T2D2"/>
<accession>A0A1N6T2D2</accession>
<dbReference type="GeneID" id="97497252"/>
<evidence type="ECO:0000313" key="1">
    <source>
        <dbReference type="EMBL" id="SIQ47548.1"/>
    </source>
</evidence>
<keyword evidence="2" id="KW-1185">Reference proteome</keyword>
<gene>
    <name evidence="1" type="ORF">SAMN05421833_102199</name>
</gene>
<reference evidence="2" key="1">
    <citation type="submission" date="2017-01" db="EMBL/GenBank/DDBJ databases">
        <authorList>
            <person name="Varghese N."/>
            <person name="Submissions S."/>
        </authorList>
    </citation>
    <scope>NUCLEOTIDE SEQUENCE [LARGE SCALE GENOMIC DNA]</scope>
    <source>
        <strain evidence="2">ATCC 12950</strain>
    </source>
</reference>
<dbReference type="Proteomes" id="UP000186096">
    <property type="component" value="Unassembled WGS sequence"/>
</dbReference>
<dbReference type="OrthoDB" id="3543865at2"/>
<proteinExistence type="predicted"/>
<dbReference type="STRING" id="58117.SAMN05421833_102199"/>
<sequence length="101" mass="10536">MTGFDIHFQALESCRTAVSKAWGQYESLHGGLPETPGTRAASFGHVDGAAALAAAVDAAYSALTAETADARTKLKGVERALESVQDNVRTAHKATSTSMQV</sequence>
<dbReference type="EMBL" id="FTNI01000002">
    <property type="protein sequence ID" value="SIQ47548.1"/>
    <property type="molecule type" value="Genomic_DNA"/>
</dbReference>
<protein>
    <submittedName>
        <fullName evidence="1">Uncharacterized protein</fullName>
    </submittedName>
</protein>